<evidence type="ECO:0000313" key="3">
    <source>
        <dbReference type="Proteomes" id="UP000287651"/>
    </source>
</evidence>
<evidence type="ECO:0000256" key="1">
    <source>
        <dbReference type="SAM" id="MobiDB-lite"/>
    </source>
</evidence>
<organism evidence="2 3">
    <name type="scientific">Ensete ventricosum</name>
    <name type="common">Abyssinian banana</name>
    <name type="synonym">Musa ensete</name>
    <dbReference type="NCBI Taxonomy" id="4639"/>
    <lineage>
        <taxon>Eukaryota</taxon>
        <taxon>Viridiplantae</taxon>
        <taxon>Streptophyta</taxon>
        <taxon>Embryophyta</taxon>
        <taxon>Tracheophyta</taxon>
        <taxon>Spermatophyta</taxon>
        <taxon>Magnoliopsida</taxon>
        <taxon>Liliopsida</taxon>
        <taxon>Zingiberales</taxon>
        <taxon>Musaceae</taxon>
        <taxon>Ensete</taxon>
    </lineage>
</organism>
<feature type="compositionally biased region" description="Gly residues" evidence="1">
    <location>
        <begin position="95"/>
        <end position="108"/>
    </location>
</feature>
<gene>
    <name evidence="2" type="ORF">B296_00005677</name>
</gene>
<dbReference type="EMBL" id="AMZH03005191">
    <property type="protein sequence ID" value="RRT67032.1"/>
    <property type="molecule type" value="Genomic_DNA"/>
</dbReference>
<comment type="caution">
    <text evidence="2">The sequence shown here is derived from an EMBL/GenBank/DDBJ whole genome shotgun (WGS) entry which is preliminary data.</text>
</comment>
<feature type="compositionally biased region" description="Basic and acidic residues" evidence="1">
    <location>
        <begin position="198"/>
        <end position="210"/>
    </location>
</feature>
<accession>A0A426ZSM4</accession>
<name>A0A426ZSM4_ENSVE</name>
<feature type="compositionally biased region" description="Basic and acidic residues" evidence="1">
    <location>
        <begin position="65"/>
        <end position="77"/>
    </location>
</feature>
<proteinExistence type="predicted"/>
<feature type="region of interest" description="Disordered" evidence="1">
    <location>
        <begin position="43"/>
        <end position="119"/>
    </location>
</feature>
<reference evidence="2 3" key="1">
    <citation type="journal article" date="2014" name="Agronomy (Basel)">
        <title>A Draft Genome Sequence for Ensete ventricosum, the Drought-Tolerant Tree Against Hunger.</title>
        <authorList>
            <person name="Harrison J."/>
            <person name="Moore K.A."/>
            <person name="Paszkiewicz K."/>
            <person name="Jones T."/>
            <person name="Grant M."/>
            <person name="Ambacheew D."/>
            <person name="Muzemil S."/>
            <person name="Studholme D.J."/>
        </authorList>
    </citation>
    <scope>NUCLEOTIDE SEQUENCE [LARGE SCALE GENOMIC DNA]</scope>
</reference>
<feature type="region of interest" description="Disordered" evidence="1">
    <location>
        <begin position="152"/>
        <end position="218"/>
    </location>
</feature>
<protein>
    <submittedName>
        <fullName evidence="2">Uncharacterized protein</fullName>
    </submittedName>
</protein>
<sequence>MTEGYSLQLRSRLCHRIGRPYGRVISEEHLEPDFSFNLVRRSHASPMDSASPPRRNEGGGSSGRGDGDGNPGRRNEGRSLVCKKQQRCGRRGNREGGCGKQGGSGGQSRDGEVAEESGVVAKMRGDGVVSRGVVQRLGRDVAAQLQEELAEFQPTSKETCRDGCSGGGREGLVSRYKARGKAPEQGRRSRVPDSGALQEKESGGSSDRFRSCRPKPCSSYVDGCAVRM</sequence>
<feature type="compositionally biased region" description="Basic and acidic residues" evidence="1">
    <location>
        <begin position="181"/>
        <end position="191"/>
    </location>
</feature>
<dbReference type="Proteomes" id="UP000287651">
    <property type="component" value="Unassembled WGS sequence"/>
</dbReference>
<dbReference type="AlphaFoldDB" id="A0A426ZSM4"/>
<evidence type="ECO:0000313" key="2">
    <source>
        <dbReference type="EMBL" id="RRT67032.1"/>
    </source>
</evidence>